<feature type="domain" description="Phospholipid/glycerol acyltransferase" evidence="1">
    <location>
        <begin position="57"/>
        <end position="176"/>
    </location>
</feature>
<name>A0A7W6GG18_9HYPH</name>
<dbReference type="RefSeq" id="WP_210286187.1">
    <property type="nucleotide sequence ID" value="NZ_JACIDR010000004.1"/>
</dbReference>
<reference evidence="2 3" key="1">
    <citation type="submission" date="2020-08" db="EMBL/GenBank/DDBJ databases">
        <title>Genomic Encyclopedia of Type Strains, Phase IV (KMG-IV): sequencing the most valuable type-strain genomes for metagenomic binning, comparative biology and taxonomic classification.</title>
        <authorList>
            <person name="Goeker M."/>
        </authorList>
    </citation>
    <scope>NUCLEOTIDE SEQUENCE [LARGE SCALE GENOMIC DNA]</scope>
    <source>
        <strain evidence="2 3">DSM 25481</strain>
    </source>
</reference>
<sequence length="278" mass="31255">MTPRRAPAPRSANVVERYSPFQARFFALYFERYFRRHMNALRLTGATRVRNGGAGPLILYANHPGWWDAALYLILARRLFPDRRPFAPMDREMLEKYAFFGRIGAYGVDLEKMSGAADFFRQSALILSRDDSLLWIAAQGRFSDPRERPLGLKPGLAWLCEAAPGAVLAPVAFEYAFWTERSAEAFAAFGEPVPAAELLALDREVRQEDLSRRLAETMDQLARDVVSRDPERFETVLTGRAGVGGVYDAWKSVAAVARGGRWDPAHRKGARPGFEGDR</sequence>
<comment type="caution">
    <text evidence="2">The sequence shown here is derived from an EMBL/GenBank/DDBJ whole genome shotgun (WGS) entry which is preliminary data.</text>
</comment>
<dbReference type="GO" id="GO:0016746">
    <property type="term" value="F:acyltransferase activity"/>
    <property type="evidence" value="ECO:0007669"/>
    <property type="project" value="UniProtKB-KW"/>
</dbReference>
<accession>A0A7W6GG18</accession>
<organism evidence="2 3">
    <name type="scientific">Hansschlegelia beijingensis</name>
    <dbReference type="NCBI Taxonomy" id="1133344"/>
    <lineage>
        <taxon>Bacteria</taxon>
        <taxon>Pseudomonadati</taxon>
        <taxon>Pseudomonadota</taxon>
        <taxon>Alphaproteobacteria</taxon>
        <taxon>Hyphomicrobiales</taxon>
        <taxon>Methylopilaceae</taxon>
        <taxon>Hansschlegelia</taxon>
    </lineage>
</organism>
<protein>
    <submittedName>
        <fullName evidence="2">1-acyl-sn-glycerol-3-phosphate acyltransferase</fullName>
    </submittedName>
</protein>
<dbReference type="SMART" id="SM00563">
    <property type="entry name" value="PlsC"/>
    <property type="match status" value="1"/>
</dbReference>
<keyword evidence="2" id="KW-0012">Acyltransferase</keyword>
<keyword evidence="3" id="KW-1185">Reference proteome</keyword>
<dbReference type="SUPFAM" id="SSF69593">
    <property type="entry name" value="Glycerol-3-phosphate (1)-acyltransferase"/>
    <property type="match status" value="1"/>
</dbReference>
<evidence type="ECO:0000313" key="3">
    <source>
        <dbReference type="Proteomes" id="UP000528964"/>
    </source>
</evidence>
<dbReference type="AlphaFoldDB" id="A0A7W6GG18"/>
<dbReference type="InterPro" id="IPR002123">
    <property type="entry name" value="Plipid/glycerol_acylTrfase"/>
</dbReference>
<keyword evidence="2" id="KW-0808">Transferase</keyword>
<dbReference type="EMBL" id="JACIDR010000004">
    <property type="protein sequence ID" value="MBB3973910.1"/>
    <property type="molecule type" value="Genomic_DNA"/>
</dbReference>
<evidence type="ECO:0000259" key="1">
    <source>
        <dbReference type="SMART" id="SM00563"/>
    </source>
</evidence>
<gene>
    <name evidence="2" type="ORF">GGR24_002587</name>
</gene>
<dbReference type="Proteomes" id="UP000528964">
    <property type="component" value="Unassembled WGS sequence"/>
</dbReference>
<evidence type="ECO:0000313" key="2">
    <source>
        <dbReference type="EMBL" id="MBB3973910.1"/>
    </source>
</evidence>
<proteinExistence type="predicted"/>
<dbReference type="CDD" id="cd06551">
    <property type="entry name" value="LPLAT"/>
    <property type="match status" value="1"/>
</dbReference>